<feature type="region of interest" description="Disordered" evidence="3">
    <location>
        <begin position="112"/>
        <end position="228"/>
    </location>
</feature>
<feature type="region of interest" description="Disordered" evidence="3">
    <location>
        <begin position="820"/>
        <end position="846"/>
    </location>
</feature>
<dbReference type="SUPFAM" id="SSF52058">
    <property type="entry name" value="L domain-like"/>
    <property type="match status" value="1"/>
</dbReference>
<feature type="compositionally biased region" description="Acidic residues" evidence="3">
    <location>
        <begin position="821"/>
        <end position="833"/>
    </location>
</feature>
<reference evidence="4 5" key="1">
    <citation type="submission" date="2015-08" db="EMBL/GenBank/DDBJ databases">
        <title>Emmonsia species relationships and genome sequence.</title>
        <authorList>
            <person name="Cuomo C.A."/>
            <person name="Schwartz I.S."/>
            <person name="Kenyon C."/>
            <person name="De Hoog G.S."/>
            <person name="Govender N.P."/>
            <person name="Botha A."/>
            <person name="Moreno L."/>
            <person name="De Vries M."/>
            <person name="Munoz J.F."/>
            <person name="Stielow J.B."/>
        </authorList>
    </citation>
    <scope>NUCLEOTIDE SEQUENCE [LARGE SCALE GENOMIC DNA]</scope>
    <source>
        <strain evidence="4 5">EI222</strain>
    </source>
</reference>
<feature type="region of interest" description="Disordered" evidence="3">
    <location>
        <begin position="244"/>
        <end position="264"/>
    </location>
</feature>
<feature type="region of interest" description="Disordered" evidence="3">
    <location>
        <begin position="1764"/>
        <end position="1826"/>
    </location>
</feature>
<feature type="compositionally biased region" description="Basic and acidic residues" evidence="3">
    <location>
        <begin position="255"/>
        <end position="264"/>
    </location>
</feature>
<feature type="compositionally biased region" description="Polar residues" evidence="3">
    <location>
        <begin position="168"/>
        <end position="185"/>
    </location>
</feature>
<dbReference type="GO" id="GO:1902412">
    <property type="term" value="P:regulation of mitotic cytokinesis"/>
    <property type="evidence" value="ECO:0007669"/>
    <property type="project" value="TreeGrafter"/>
</dbReference>
<dbReference type="Proteomes" id="UP000242791">
    <property type="component" value="Unassembled WGS sequence"/>
</dbReference>
<feature type="region of interest" description="Disordered" evidence="3">
    <location>
        <begin position="402"/>
        <end position="459"/>
    </location>
</feature>
<accession>A0A1J9RL04</accession>
<dbReference type="InterPro" id="IPR001611">
    <property type="entry name" value="Leu-rich_rpt"/>
</dbReference>
<evidence type="ECO:0008006" key="6">
    <source>
        <dbReference type="Google" id="ProtNLM"/>
    </source>
</evidence>
<feature type="compositionally biased region" description="Basic and acidic residues" evidence="3">
    <location>
        <begin position="127"/>
        <end position="141"/>
    </location>
</feature>
<evidence type="ECO:0000313" key="5">
    <source>
        <dbReference type="Proteomes" id="UP000242791"/>
    </source>
</evidence>
<evidence type="ECO:0000313" key="4">
    <source>
        <dbReference type="EMBL" id="OJD28293.1"/>
    </source>
</evidence>
<feature type="compositionally biased region" description="Polar residues" evidence="3">
    <location>
        <begin position="591"/>
        <end position="603"/>
    </location>
</feature>
<proteinExistence type="predicted"/>
<feature type="region of interest" description="Disordered" evidence="3">
    <location>
        <begin position="637"/>
        <end position="668"/>
    </location>
</feature>
<feature type="compositionally biased region" description="Polar residues" evidence="3">
    <location>
        <begin position="217"/>
        <end position="228"/>
    </location>
</feature>
<dbReference type="PANTHER" id="PTHR47566">
    <property type="match status" value="1"/>
</dbReference>
<dbReference type="Gene3D" id="3.80.10.10">
    <property type="entry name" value="Ribonuclease Inhibitor"/>
    <property type="match status" value="2"/>
</dbReference>
<dbReference type="PANTHER" id="PTHR47566:SF1">
    <property type="entry name" value="PROTEIN NUD1"/>
    <property type="match status" value="1"/>
</dbReference>
<dbReference type="EMBL" id="LGTZ01000020">
    <property type="protein sequence ID" value="OJD28293.1"/>
    <property type="molecule type" value="Genomic_DNA"/>
</dbReference>
<sequence length="1952" mass="216204">MSKQQPWLDDLSEDWISQTSSLRNRISNSFKRSSRSLSASPRTSVSSSHNKPSFFFRHLRKTSEPSRLSDLESDNNNPSSNHTFSMINVFTSSVGPEGKLALSVKVQSENTPIESSTMHIRPRSKHAKENNTPEWKKRLARGEAPMGEGGDLFGPMELENVFRPPPTNTESNARSNLFTSVQTQADRPWPWPPSSSPRDEQPDTLTNDLDDARSRSENPASNGQDSVEKYSTSLDNAKCWLAGDAPESGSVSFDPRSRTVSGREELRNEEITPILFSRDDNDTAGEYTNREILESLFEQVKNSNLKETFSDSRRRNSVASDDCSSISRRNSHMFMGGADDAIEMTSQSLPKDLSVGTMDFGSTGGGFVSIRRGGYSNDGSFRRRQLSPASLLLSPLHSSSFLSNSKIRSSPPIDKRRGMFSSHQQREPPLQQFLTPHRARRETNDSRPRSSGSPLKLFGEYDTFTSNKLLRRMSQFEETFNNDPGEATPSPTETRQKGGSRSRPTSRPNANQGGTTLSSQSGRDTPTRSSRVDNRNPTNLKDHLGPNIAGSSEQRIEGPSLLLAPSLVITNEEGKSPSGYLSRRREARKQSPIQSARQQNCTFSSSVANASPAAAGRTKMRTDADDAAFENENYVSNPFRQSETKRVLNSPTKDPCRKRRKTLQNIDPNNQILASSLLESTQFSASYNTQNYQNEGQLRAGDNGDPKLPPRHRTPTPSQIRSQLGSKEKIQAKHASKPSASLNVVQYEQNKPEEKLSFIATPSHVFDDSRKGSITTQDFLNEATKIMDIIRARGGIRHNHGLSSVEETDHLSDAASAVDYSYDDAEEEDEESTQEAFSRPPSREGTIDLRRLHEPLTQHPRIVSHLKKFEDKDDFELYMGGSVMSLRLDRERNVATYTNHWQEGEDDDVESSPKNIRIRGRSTPGKRATSSSSNLPNGSNAHSGPDSQREISSARSTGSSLPTGSSRGSSSGSGAKGIISSDMIAHLLPEQVGAMTYDRSAHAWVKDRDGIMHAEQGPPVSKAMEEDVIISEEDPFKDIPDLSVDELQELMAAQTFSSPAATAKEKLSSMTFGERRHGSQKVCKQPPPRQQDEKETDTENRQYITDFRSNTRDGGRFETSSVQSKSTRFTSSCPKPETRATSWGSEELIGVPQPAETNDLGNCPKRGDGQPPCGERRGRVATISFSSPLVSYVAYREDSLSPGEPEHALPSTVHHDRYGSSHFRVSQSHPGVLPRPYNQSSPFRNSSRQNSSFDSRTFRGRRISRIDEQTEDSANDDPHSQHHDLSVIETLGHEDRSMVLQGSPNIDTSYSFQLSPLSDFTLHQIDESMRLHVSYVAERTHPTSLRQVHGTYTLATQDLIKHITDREPYEPYWEHLRRLNLRGKGLITLHRLNDFCSRLEELDASDNNVGQVSGVPSSIRTLKVPRNCLSNLTAWGHLSNLQYLDVSGNKLEDLDAFSGLVHLRSLKADGNRIRNIRGIMGLNGLLTLKVRGNLIDEVDFGEAELTRLIKLDLRDNRLTSVRNIGFVKTIEKLDLRGNRVRHFESLEVLYCLHSLTLSNNNIEKLNIGNFPNLHLLYADRNHLSTISGLDQCHYLDCLSLREQTVPSQQSDNDQLPIIHLQLGAAASLRKLYLSSNRLSPDLLTPSNSVPSLQYLDIASCALESLPSAFGTSFPNLRVLNLNFNALSDISELHGLTRLGRVLLVGNRITRLRKLCQVLRSVGGRCGALSDVDLRGNPITVGFYPAPVTGSERVWRDEKGALVGGGAAGRRRFKNRQGHGHGGDERQLQVHERDDRNEDGAGSPPLGGCTDIAGKGSGDEIQNQDEGEAGGGVEIEIDDHYTVPPANVIADRKYAVHLDEATRLRRRVVELMVLAAAAGRLRVLNGLPVVNGCAGGSVGDIGDEGTSGSSSDGREKGRSGYVRKDEVWRRLEELGVLKKKKKNKREVAARIDG</sequence>
<dbReference type="PROSITE" id="PS51450">
    <property type="entry name" value="LRR"/>
    <property type="match status" value="5"/>
</dbReference>
<feature type="region of interest" description="Disordered" evidence="3">
    <location>
        <begin position="479"/>
        <end position="556"/>
    </location>
</feature>
<feature type="compositionally biased region" description="Low complexity" evidence="3">
    <location>
        <begin position="956"/>
        <end position="977"/>
    </location>
</feature>
<dbReference type="STRING" id="1658174.A0A1J9RL04"/>
<dbReference type="GO" id="GO:0061499">
    <property type="term" value="C:outer plaque of mitotic spindle pole body"/>
    <property type="evidence" value="ECO:0007669"/>
    <property type="project" value="TreeGrafter"/>
</dbReference>
<feature type="compositionally biased region" description="Polar residues" evidence="3">
    <location>
        <begin position="715"/>
        <end position="725"/>
    </location>
</feature>
<dbReference type="SMART" id="SM00369">
    <property type="entry name" value="LRR_TYP"/>
    <property type="match status" value="6"/>
</dbReference>
<dbReference type="GO" id="GO:0035591">
    <property type="term" value="F:signaling adaptor activity"/>
    <property type="evidence" value="ECO:0007669"/>
    <property type="project" value="TreeGrafter"/>
</dbReference>
<feature type="region of interest" description="Disordered" evidence="3">
    <location>
        <begin position="1222"/>
        <end position="1282"/>
    </location>
</feature>
<evidence type="ECO:0000256" key="2">
    <source>
        <dbReference type="ARBA" id="ARBA00022737"/>
    </source>
</evidence>
<name>A0A1J9RL04_9EURO</name>
<feature type="compositionally biased region" description="Basic and acidic residues" evidence="3">
    <location>
        <begin position="1063"/>
        <end position="1077"/>
    </location>
</feature>
<dbReference type="InterPro" id="IPR003591">
    <property type="entry name" value="Leu-rich_rpt_typical-subtyp"/>
</dbReference>
<feature type="region of interest" description="Disordered" evidence="3">
    <location>
        <begin position="1058"/>
        <end position="1177"/>
    </location>
</feature>
<feature type="compositionally biased region" description="Low complexity" evidence="3">
    <location>
        <begin position="26"/>
        <end position="48"/>
    </location>
</feature>
<feature type="region of interest" description="Disordered" evidence="3">
    <location>
        <begin position="568"/>
        <end position="622"/>
    </location>
</feature>
<protein>
    <recommendedName>
        <fullName evidence="6">Septation initiation network scaffold protein cdc11</fullName>
    </recommendedName>
</protein>
<feature type="compositionally biased region" description="Basic residues" evidence="3">
    <location>
        <begin position="1768"/>
        <end position="1778"/>
    </location>
</feature>
<keyword evidence="5" id="KW-1185">Reference proteome</keyword>
<feature type="compositionally biased region" description="Low complexity" evidence="3">
    <location>
        <begin position="604"/>
        <end position="615"/>
    </location>
</feature>
<dbReference type="InterPro" id="IPR052574">
    <property type="entry name" value="CDIRP"/>
</dbReference>
<keyword evidence="1" id="KW-0433">Leucine-rich repeat</keyword>
<dbReference type="GO" id="GO:0031028">
    <property type="term" value="P:septation initiation signaling"/>
    <property type="evidence" value="ECO:0007669"/>
    <property type="project" value="TreeGrafter"/>
</dbReference>
<gene>
    <name evidence="4" type="ORF">ACJ73_00315</name>
</gene>
<feature type="region of interest" description="Disordered" evidence="3">
    <location>
        <begin position="694"/>
        <end position="737"/>
    </location>
</feature>
<dbReference type="VEuPathDB" id="FungiDB:ACJ73_00315"/>
<dbReference type="SMART" id="SM00365">
    <property type="entry name" value="LRR_SD22"/>
    <property type="match status" value="7"/>
</dbReference>
<feature type="compositionally biased region" description="Polar residues" evidence="3">
    <location>
        <begin position="1118"/>
        <end position="1144"/>
    </location>
</feature>
<keyword evidence="2" id="KW-0677">Repeat</keyword>
<feature type="compositionally biased region" description="Basic and acidic residues" evidence="3">
    <location>
        <begin position="1090"/>
        <end position="1100"/>
    </location>
</feature>
<feature type="compositionally biased region" description="Polar residues" evidence="3">
    <location>
        <begin position="489"/>
        <end position="529"/>
    </location>
</feature>
<feature type="compositionally biased region" description="Polar residues" evidence="3">
    <location>
        <begin position="1237"/>
        <end position="1255"/>
    </location>
</feature>
<feature type="compositionally biased region" description="Basic and acidic residues" evidence="3">
    <location>
        <begin position="530"/>
        <end position="544"/>
    </location>
</feature>
<comment type="caution">
    <text evidence="4">The sequence shown here is derived from an EMBL/GenBank/DDBJ whole genome shotgun (WGS) entry which is preliminary data.</text>
</comment>
<dbReference type="OrthoDB" id="7451790at2759"/>
<feature type="region of interest" description="Disordered" evidence="3">
    <location>
        <begin position="903"/>
        <end position="977"/>
    </location>
</feature>
<feature type="compositionally biased region" description="Polar residues" evidence="3">
    <location>
        <begin position="928"/>
        <end position="955"/>
    </location>
</feature>
<dbReference type="InterPro" id="IPR032675">
    <property type="entry name" value="LRR_dom_sf"/>
</dbReference>
<feature type="region of interest" description="Disordered" evidence="3">
    <location>
        <begin position="26"/>
        <end position="51"/>
    </location>
</feature>
<feature type="compositionally biased region" description="Polar residues" evidence="3">
    <location>
        <begin position="637"/>
        <end position="652"/>
    </location>
</feature>
<feature type="region of interest" description="Disordered" evidence="3">
    <location>
        <begin position="1897"/>
        <end position="1918"/>
    </location>
</feature>
<dbReference type="Pfam" id="PF13855">
    <property type="entry name" value="LRR_8"/>
    <property type="match status" value="2"/>
</dbReference>
<evidence type="ECO:0000256" key="3">
    <source>
        <dbReference type="SAM" id="MobiDB-lite"/>
    </source>
</evidence>
<organism evidence="4 5">
    <name type="scientific">Blastomyces percursus</name>
    <dbReference type="NCBI Taxonomy" id="1658174"/>
    <lineage>
        <taxon>Eukaryota</taxon>
        <taxon>Fungi</taxon>
        <taxon>Dikarya</taxon>
        <taxon>Ascomycota</taxon>
        <taxon>Pezizomycotina</taxon>
        <taxon>Eurotiomycetes</taxon>
        <taxon>Eurotiomycetidae</taxon>
        <taxon>Onygenales</taxon>
        <taxon>Ajellomycetaceae</taxon>
        <taxon>Blastomyces</taxon>
    </lineage>
</organism>
<dbReference type="SMART" id="SM00364">
    <property type="entry name" value="LRR_BAC"/>
    <property type="match status" value="6"/>
</dbReference>
<feature type="compositionally biased region" description="Basic and acidic residues" evidence="3">
    <location>
        <begin position="1780"/>
        <end position="1798"/>
    </location>
</feature>
<evidence type="ECO:0000256" key="1">
    <source>
        <dbReference type="ARBA" id="ARBA00022614"/>
    </source>
</evidence>